<protein>
    <submittedName>
        <fullName evidence="2">Uncharacterized protein</fullName>
    </submittedName>
</protein>
<keyword evidence="1" id="KW-1133">Transmembrane helix</keyword>
<feature type="transmembrane region" description="Helical" evidence="1">
    <location>
        <begin position="12"/>
        <end position="31"/>
    </location>
</feature>
<reference evidence="2 3" key="1">
    <citation type="submission" date="2020-07" db="EMBL/GenBank/DDBJ databases">
        <title>Stappia sp., F7233, whole genome shotgun sequencing project.</title>
        <authorList>
            <person name="Jiang S."/>
            <person name="Liu Z.W."/>
            <person name="Du Z.J."/>
        </authorList>
    </citation>
    <scope>NUCLEOTIDE SEQUENCE [LARGE SCALE GENOMIC DNA]</scope>
    <source>
        <strain evidence="2 3">F7233</strain>
    </source>
</reference>
<sequence>MKEISKNFEAYAFFGIMVLGLLYIPLVVVVASKAHAASPALPRCDEARTIDQVRGALEAQSGKVILGLHSAVETHVTDGTDYRRCVAAVVTDGDEATVSYAIGWYDRENAVPFWAGDGLPGSQ</sequence>
<dbReference type="Proteomes" id="UP000541109">
    <property type="component" value="Unassembled WGS sequence"/>
</dbReference>
<accession>A0A839A8I1</accession>
<keyword evidence="1" id="KW-0812">Transmembrane</keyword>
<comment type="caution">
    <text evidence="2">The sequence shown here is derived from an EMBL/GenBank/DDBJ whole genome shotgun (WGS) entry which is preliminary data.</text>
</comment>
<proteinExistence type="predicted"/>
<evidence type="ECO:0000313" key="3">
    <source>
        <dbReference type="Proteomes" id="UP000541109"/>
    </source>
</evidence>
<gene>
    <name evidence="2" type="ORF">H2509_00665</name>
</gene>
<evidence type="ECO:0000313" key="2">
    <source>
        <dbReference type="EMBL" id="MBA5775631.1"/>
    </source>
</evidence>
<evidence type="ECO:0000256" key="1">
    <source>
        <dbReference type="SAM" id="Phobius"/>
    </source>
</evidence>
<keyword evidence="3" id="KW-1185">Reference proteome</keyword>
<name>A0A839A8I1_9HYPH</name>
<dbReference type="EMBL" id="JACFXV010000013">
    <property type="protein sequence ID" value="MBA5775631.1"/>
    <property type="molecule type" value="Genomic_DNA"/>
</dbReference>
<keyword evidence="1" id="KW-0472">Membrane</keyword>
<dbReference type="AlphaFoldDB" id="A0A839A8I1"/>
<organism evidence="2 3">
    <name type="scientific">Stappia albiluteola</name>
    <dbReference type="NCBI Taxonomy" id="2758565"/>
    <lineage>
        <taxon>Bacteria</taxon>
        <taxon>Pseudomonadati</taxon>
        <taxon>Pseudomonadota</taxon>
        <taxon>Alphaproteobacteria</taxon>
        <taxon>Hyphomicrobiales</taxon>
        <taxon>Stappiaceae</taxon>
        <taxon>Stappia</taxon>
    </lineage>
</organism>
<dbReference type="RefSeq" id="WP_182161277.1">
    <property type="nucleotide sequence ID" value="NZ_JACFXV010000013.1"/>
</dbReference>